<dbReference type="OrthoDB" id="8557381at2"/>
<reference evidence="7 9" key="1">
    <citation type="submission" date="2018-06" db="EMBL/GenBank/DDBJ databases">
        <title>Occurrence of a novel blaKPC-2- and qnrS2- harbouring IncP6 plasmid from Aeromonas taiwanensis isolates recovered from the river sediments.</title>
        <authorList>
            <person name="Zheng B."/>
            <person name="Yu X."/>
            <person name="Xiao Y."/>
        </authorList>
    </citation>
    <scope>NUCLEOTIDE SEQUENCE [LARGE SCALE GENOMIC DNA]</scope>
    <source>
        <strain evidence="6 8">1713</strain>
        <strain evidence="7 9">198</strain>
    </source>
</reference>
<evidence type="ECO:0000256" key="2">
    <source>
        <dbReference type="ARBA" id="ARBA00023015"/>
    </source>
</evidence>
<evidence type="ECO:0000256" key="3">
    <source>
        <dbReference type="ARBA" id="ARBA00023125"/>
    </source>
</evidence>
<protein>
    <submittedName>
        <fullName evidence="7">LysR family transcriptional regulator</fullName>
    </submittedName>
</protein>
<evidence type="ECO:0000313" key="9">
    <source>
        <dbReference type="Proteomes" id="UP000297914"/>
    </source>
</evidence>
<evidence type="ECO:0000256" key="4">
    <source>
        <dbReference type="ARBA" id="ARBA00023163"/>
    </source>
</evidence>
<proteinExistence type="inferred from homology"/>
<dbReference type="InterPro" id="IPR036388">
    <property type="entry name" value="WH-like_DNA-bd_sf"/>
</dbReference>
<dbReference type="InterPro" id="IPR005119">
    <property type="entry name" value="LysR_subst-bd"/>
</dbReference>
<dbReference type="SUPFAM" id="SSF53850">
    <property type="entry name" value="Periplasmic binding protein-like II"/>
    <property type="match status" value="1"/>
</dbReference>
<dbReference type="PROSITE" id="PS50931">
    <property type="entry name" value="HTH_LYSR"/>
    <property type="match status" value="1"/>
</dbReference>
<comment type="caution">
    <text evidence="7">The sequence shown here is derived from an EMBL/GenBank/DDBJ whole genome shotgun (WGS) entry which is preliminary data.</text>
</comment>
<dbReference type="RefSeq" id="WP_134696924.1">
    <property type="nucleotide sequence ID" value="NZ_JAAKPV010000015.1"/>
</dbReference>
<comment type="similarity">
    <text evidence="1">Belongs to the LysR transcriptional regulatory family.</text>
</comment>
<dbReference type="GO" id="GO:0003677">
    <property type="term" value="F:DNA binding"/>
    <property type="evidence" value="ECO:0007669"/>
    <property type="project" value="UniProtKB-KW"/>
</dbReference>
<dbReference type="InterPro" id="IPR036390">
    <property type="entry name" value="WH_DNA-bd_sf"/>
</dbReference>
<dbReference type="Pfam" id="PF03466">
    <property type="entry name" value="LysR_substrate"/>
    <property type="match status" value="1"/>
</dbReference>
<name>A0A5F0K6B2_9GAMM</name>
<dbReference type="InterPro" id="IPR050389">
    <property type="entry name" value="LysR-type_TF"/>
</dbReference>
<dbReference type="Gene3D" id="3.40.190.10">
    <property type="entry name" value="Periplasmic binding protein-like II"/>
    <property type="match status" value="2"/>
</dbReference>
<dbReference type="EMBL" id="QORL01000049">
    <property type="protein sequence ID" value="TFF72102.1"/>
    <property type="molecule type" value="Genomic_DNA"/>
</dbReference>
<dbReference type="SUPFAM" id="SSF46785">
    <property type="entry name" value="Winged helix' DNA-binding domain"/>
    <property type="match status" value="1"/>
</dbReference>
<keyword evidence="2" id="KW-0805">Transcription regulation</keyword>
<dbReference type="Gene3D" id="1.10.10.10">
    <property type="entry name" value="Winged helix-like DNA-binding domain superfamily/Winged helix DNA-binding domain"/>
    <property type="match status" value="1"/>
</dbReference>
<evidence type="ECO:0000259" key="5">
    <source>
        <dbReference type="PROSITE" id="PS50931"/>
    </source>
</evidence>
<evidence type="ECO:0000313" key="7">
    <source>
        <dbReference type="EMBL" id="TFF75376.1"/>
    </source>
</evidence>
<dbReference type="Proteomes" id="UP000297720">
    <property type="component" value="Unassembled WGS sequence"/>
</dbReference>
<evidence type="ECO:0000313" key="6">
    <source>
        <dbReference type="EMBL" id="TFF72102.1"/>
    </source>
</evidence>
<dbReference type="EMBL" id="QORK01000049">
    <property type="protein sequence ID" value="TFF75376.1"/>
    <property type="molecule type" value="Genomic_DNA"/>
</dbReference>
<dbReference type="Proteomes" id="UP000297914">
    <property type="component" value="Unassembled WGS sequence"/>
</dbReference>
<dbReference type="AlphaFoldDB" id="A0A5F0K6B2"/>
<keyword evidence="8" id="KW-1185">Reference proteome</keyword>
<gene>
    <name evidence="6" type="ORF">DRM93_18315</name>
    <name evidence="7" type="ORF">DRM94_18315</name>
</gene>
<dbReference type="GO" id="GO:0003700">
    <property type="term" value="F:DNA-binding transcription factor activity"/>
    <property type="evidence" value="ECO:0007669"/>
    <property type="project" value="InterPro"/>
</dbReference>
<feature type="domain" description="HTH lysR-type" evidence="5">
    <location>
        <begin position="7"/>
        <end position="64"/>
    </location>
</feature>
<organism evidence="7 9">
    <name type="scientific">Aeromonas taiwanensis</name>
    <dbReference type="NCBI Taxonomy" id="633417"/>
    <lineage>
        <taxon>Bacteria</taxon>
        <taxon>Pseudomonadati</taxon>
        <taxon>Pseudomonadota</taxon>
        <taxon>Gammaproteobacteria</taxon>
        <taxon>Aeromonadales</taxon>
        <taxon>Aeromonadaceae</taxon>
        <taxon>Aeromonas</taxon>
    </lineage>
</organism>
<keyword evidence="3" id="KW-0238">DNA-binding</keyword>
<dbReference type="CDD" id="cd08461">
    <property type="entry name" value="PBP2_DntR_like_3"/>
    <property type="match status" value="1"/>
</dbReference>
<keyword evidence="4" id="KW-0804">Transcription</keyword>
<dbReference type="PANTHER" id="PTHR30118:SF15">
    <property type="entry name" value="TRANSCRIPTIONAL REGULATORY PROTEIN"/>
    <property type="match status" value="1"/>
</dbReference>
<accession>A0A5F0K6B2</accession>
<dbReference type="PRINTS" id="PR00039">
    <property type="entry name" value="HTHLYSR"/>
</dbReference>
<sequence>MTDIRKLDLNLLKAFDALLDERSVTQAAARLSLTQPAVSGMLTRLRENFDDPLFVRTSRGIVPTQRALALAPTLKRVLGDIQIMLQPTSFDPATATLRWSVAATDYALQAVLLPFLRQLRQLAPGIQVIAHPVEDAAVYSQLERGELDLALMTPDSTPDNLHLSPLYQEEYVCVVRADHPVITEGELSLDRFCELDHALVSYSGGGLQGVTDHALAAQGRTRRVALSVPSFLVLMEVLRCSDLVAMLPRRLVSRAQGLAVVNTPLAIPGFTKSMAWHERAHNDPAQRWLRELLQATSQVA</sequence>
<dbReference type="PANTHER" id="PTHR30118">
    <property type="entry name" value="HTH-TYPE TRANSCRIPTIONAL REGULATOR LEUO-RELATED"/>
    <property type="match status" value="1"/>
</dbReference>
<evidence type="ECO:0000313" key="8">
    <source>
        <dbReference type="Proteomes" id="UP000297720"/>
    </source>
</evidence>
<evidence type="ECO:0000256" key="1">
    <source>
        <dbReference type="ARBA" id="ARBA00009437"/>
    </source>
</evidence>
<dbReference type="Pfam" id="PF00126">
    <property type="entry name" value="HTH_1"/>
    <property type="match status" value="1"/>
</dbReference>
<dbReference type="InterPro" id="IPR000847">
    <property type="entry name" value="LysR_HTH_N"/>
</dbReference>